<protein>
    <submittedName>
        <fullName evidence="1">Uncharacterized protein</fullName>
    </submittedName>
</protein>
<gene>
    <name evidence="1" type="ORF">GGP41_001587</name>
</gene>
<organism evidence="1 2">
    <name type="scientific">Cochliobolus sativus</name>
    <name type="common">Common root rot and spot blotch fungus</name>
    <name type="synonym">Bipolaris sorokiniana</name>
    <dbReference type="NCBI Taxonomy" id="45130"/>
    <lineage>
        <taxon>Eukaryota</taxon>
        <taxon>Fungi</taxon>
        <taxon>Dikarya</taxon>
        <taxon>Ascomycota</taxon>
        <taxon>Pezizomycotina</taxon>
        <taxon>Dothideomycetes</taxon>
        <taxon>Pleosporomycetidae</taxon>
        <taxon>Pleosporales</taxon>
        <taxon>Pleosporineae</taxon>
        <taxon>Pleosporaceae</taxon>
        <taxon>Bipolaris</taxon>
    </lineage>
</organism>
<dbReference type="EMBL" id="WNKQ01000002">
    <property type="protein sequence ID" value="KAF5853035.1"/>
    <property type="molecule type" value="Genomic_DNA"/>
</dbReference>
<reference evidence="1" key="1">
    <citation type="submission" date="2019-11" db="EMBL/GenBank/DDBJ databases">
        <title>Bipolaris sorokiniana Genome sequencing.</title>
        <authorList>
            <person name="Wang H."/>
        </authorList>
    </citation>
    <scope>NUCLEOTIDE SEQUENCE</scope>
</reference>
<evidence type="ECO:0000313" key="2">
    <source>
        <dbReference type="Proteomes" id="UP000624244"/>
    </source>
</evidence>
<accession>A0A8H6E039</accession>
<dbReference type="AlphaFoldDB" id="A0A8H6E039"/>
<name>A0A8H6E039_COCSA</name>
<dbReference type="Proteomes" id="UP000624244">
    <property type="component" value="Unassembled WGS sequence"/>
</dbReference>
<comment type="caution">
    <text evidence="1">The sequence shown here is derived from an EMBL/GenBank/DDBJ whole genome shotgun (WGS) entry which is preliminary data.</text>
</comment>
<evidence type="ECO:0000313" key="1">
    <source>
        <dbReference type="EMBL" id="KAF5853035.1"/>
    </source>
</evidence>
<sequence length="62" mass="7382">MVYWYQGKREDMGRQTELPGTLLLVAQLLQRAVRQINQVNAMQYNPGGSYIKKHFMYYCYCN</sequence>
<proteinExistence type="predicted"/>